<reference evidence="5 6" key="1">
    <citation type="submission" date="2016-10" db="EMBL/GenBank/DDBJ databases">
        <title>Complete Genome Sequence of Peptococcaceae strain DCMF.</title>
        <authorList>
            <person name="Edwards R.J."/>
            <person name="Holland S.I."/>
            <person name="Deshpande N.P."/>
            <person name="Wong Y.K."/>
            <person name="Ertan H."/>
            <person name="Manefield M."/>
            <person name="Russell T.L."/>
            <person name="Lee M.J."/>
        </authorList>
    </citation>
    <scope>NUCLEOTIDE SEQUENCE [LARGE SCALE GENOMIC DNA]</scope>
    <source>
        <strain evidence="5 6">DCMF</strain>
    </source>
</reference>
<name>A0A3G1KZA3_FORW1</name>
<keyword evidence="6" id="KW-1185">Reference proteome</keyword>
<dbReference type="Pfam" id="PF06253">
    <property type="entry name" value="MTTB"/>
    <property type="match status" value="1"/>
</dbReference>
<dbReference type="AlphaFoldDB" id="A0A3G1KZA3"/>
<dbReference type="GO" id="GO:0032259">
    <property type="term" value="P:methylation"/>
    <property type="evidence" value="ECO:0007669"/>
    <property type="project" value="UniProtKB-KW"/>
</dbReference>
<evidence type="ECO:0000313" key="6">
    <source>
        <dbReference type="Proteomes" id="UP000323521"/>
    </source>
</evidence>
<dbReference type="Gene3D" id="3.20.20.480">
    <property type="entry name" value="Trimethylamine methyltransferase-like"/>
    <property type="match status" value="1"/>
</dbReference>
<dbReference type="RefSeq" id="WP_148137251.1">
    <property type="nucleotide sequence ID" value="NZ_CP017634.1"/>
</dbReference>
<dbReference type="InterPro" id="IPR010426">
    <property type="entry name" value="MTTB_MeTrfase"/>
</dbReference>
<dbReference type="OrthoDB" id="5418352at2"/>
<evidence type="ECO:0000256" key="3">
    <source>
        <dbReference type="ARBA" id="ARBA00022679"/>
    </source>
</evidence>
<dbReference type="PIRSF" id="PIRSF037567">
    <property type="entry name" value="MTTB_MeTrfase"/>
    <property type="match status" value="1"/>
</dbReference>
<evidence type="ECO:0000256" key="1">
    <source>
        <dbReference type="ARBA" id="ARBA00007137"/>
    </source>
</evidence>
<dbReference type="GO" id="GO:0015948">
    <property type="term" value="P:methanogenesis"/>
    <property type="evidence" value="ECO:0007669"/>
    <property type="project" value="UniProtKB-UniRule"/>
</dbReference>
<dbReference type="Proteomes" id="UP000323521">
    <property type="component" value="Chromosome"/>
</dbReference>
<keyword evidence="3 4" id="KW-0808">Transferase</keyword>
<dbReference type="KEGG" id="fwa:DCMF_26695"/>
<comment type="similarity">
    <text evidence="1 4">Belongs to the trimethylamine methyltransferase family.</text>
</comment>
<dbReference type="InterPro" id="IPR038601">
    <property type="entry name" value="MttB-like_sf"/>
</dbReference>
<keyword evidence="2" id="KW-0489">Methyltransferase</keyword>
<dbReference type="EC" id="2.1.1.-" evidence="4"/>
<protein>
    <recommendedName>
        <fullName evidence="4">Methyltransferase</fullName>
        <ecNumber evidence="4">2.1.1.-</ecNumber>
    </recommendedName>
</protein>
<proteinExistence type="inferred from homology"/>
<evidence type="ECO:0000313" key="5">
    <source>
        <dbReference type="EMBL" id="ATW27866.1"/>
    </source>
</evidence>
<sequence>MRPRQDFLKSEEVEKLHEATAYVLSRVGLRFQHDKGRHLFQKHGAKVEGETVFIPEKLVHQALSSVPESFVLHGREKDQDVRVGGEDAVFASASGPVYVRRGAKKYLAQDEDFINFIKLTETSTVLGVTNYIMVEPQDILPEKRKMHQVAACLKYSTKPLTGITMGEGLTRSCFDLVERFYGGWQENRLLGIISPISPLVYDAQMINHMMDYAEAGQPVLITPCSLPGATSPVSLSGTLVVDNAQVLAGIVFSQLIRPGLPVIYGNTSTACDLRYASPAIGAPETGLITLAAAQLSKYYGIPCRSGGCLTDAKVPDMQAGLESMLTIMPALMGGVDFILQSCGILESFHTLSYEKFLIDEQTLGIVKRFGAGFEINDALVALDMIQHLGPGANFLGESHTAAHFRTEQYIPPLFSREGFAQWEKEGALTLEQKGGRLVEQRLGQYAEPDLTKEQEQSLREYL</sequence>
<evidence type="ECO:0000256" key="4">
    <source>
        <dbReference type="PIRNR" id="PIRNR037567"/>
    </source>
</evidence>
<organism evidence="5 6">
    <name type="scientific">Formimonas warabiya</name>
    <dbReference type="NCBI Taxonomy" id="1761012"/>
    <lineage>
        <taxon>Bacteria</taxon>
        <taxon>Bacillati</taxon>
        <taxon>Bacillota</taxon>
        <taxon>Clostridia</taxon>
        <taxon>Eubacteriales</taxon>
        <taxon>Peptococcaceae</taxon>
        <taxon>Candidatus Formimonas</taxon>
    </lineage>
</organism>
<evidence type="ECO:0000256" key="2">
    <source>
        <dbReference type="ARBA" id="ARBA00022603"/>
    </source>
</evidence>
<dbReference type="EMBL" id="CP017634">
    <property type="protein sequence ID" value="ATW27866.1"/>
    <property type="molecule type" value="Genomic_DNA"/>
</dbReference>
<gene>
    <name evidence="5" type="ORF">DCMF_26695</name>
</gene>
<accession>A0A3G1KZA3</accession>
<dbReference type="GO" id="GO:0008168">
    <property type="term" value="F:methyltransferase activity"/>
    <property type="evidence" value="ECO:0007669"/>
    <property type="project" value="UniProtKB-KW"/>
</dbReference>